<keyword evidence="1" id="KW-0539">Nucleus</keyword>
<reference evidence="8" key="2">
    <citation type="submission" date="2015-01" db="EMBL/GenBank/DDBJ databases">
        <title>Evolutionary Origins and Diversification of the Mycorrhizal Mutualists.</title>
        <authorList>
            <consortium name="DOE Joint Genome Institute"/>
            <consortium name="Mycorrhizal Genomics Consortium"/>
            <person name="Kohler A."/>
            <person name="Kuo A."/>
            <person name="Nagy L.G."/>
            <person name="Floudas D."/>
            <person name="Copeland A."/>
            <person name="Barry K.W."/>
            <person name="Cichocki N."/>
            <person name="Veneault-Fourrey C."/>
            <person name="LaButti K."/>
            <person name="Lindquist E.A."/>
            <person name="Lipzen A."/>
            <person name="Lundell T."/>
            <person name="Morin E."/>
            <person name="Murat C."/>
            <person name="Riley R."/>
            <person name="Ohm R."/>
            <person name="Sun H."/>
            <person name="Tunlid A."/>
            <person name="Henrissat B."/>
            <person name="Grigoriev I.V."/>
            <person name="Hibbett D.S."/>
            <person name="Martin F."/>
        </authorList>
    </citation>
    <scope>NUCLEOTIDE SEQUENCE [LARGE SCALE GENOMIC DNA]</scope>
    <source>
        <strain evidence="8">441</strain>
    </source>
</reference>
<keyword evidence="4" id="KW-1133">Transmembrane helix</keyword>
<dbReference type="Pfam" id="PF08711">
    <property type="entry name" value="Med26"/>
    <property type="match status" value="1"/>
</dbReference>
<feature type="zinc finger region" description="C3H1-type" evidence="2">
    <location>
        <begin position="876"/>
        <end position="916"/>
    </location>
</feature>
<dbReference type="STRING" id="765257.A0A0C9YJ73"/>
<feature type="compositionally biased region" description="Low complexity" evidence="3">
    <location>
        <begin position="216"/>
        <end position="235"/>
    </location>
</feature>
<feature type="region of interest" description="Disordered" evidence="3">
    <location>
        <begin position="163"/>
        <end position="235"/>
    </location>
</feature>
<dbReference type="PANTHER" id="PTHR46557:SF1">
    <property type="entry name" value="SERINE_THREONINE-PROTEIN PHOSPHATASE 1 REGULATORY SUBUNIT 10"/>
    <property type="match status" value="1"/>
</dbReference>
<dbReference type="GO" id="GO:0000785">
    <property type="term" value="C:chromatin"/>
    <property type="evidence" value="ECO:0007669"/>
    <property type="project" value="TreeGrafter"/>
</dbReference>
<feature type="region of interest" description="Disordered" evidence="3">
    <location>
        <begin position="451"/>
        <end position="490"/>
    </location>
</feature>
<evidence type="ECO:0000256" key="1">
    <source>
        <dbReference type="PROSITE-ProRule" id="PRU00649"/>
    </source>
</evidence>
<keyword evidence="8" id="KW-1185">Reference proteome</keyword>
<dbReference type="AlphaFoldDB" id="A0A0C9YJ73"/>
<name>A0A0C9YJ73_9AGAM</name>
<organism evidence="7 8">
    <name type="scientific">Pisolithus microcarpus 441</name>
    <dbReference type="NCBI Taxonomy" id="765257"/>
    <lineage>
        <taxon>Eukaryota</taxon>
        <taxon>Fungi</taxon>
        <taxon>Dikarya</taxon>
        <taxon>Basidiomycota</taxon>
        <taxon>Agaricomycotina</taxon>
        <taxon>Agaricomycetes</taxon>
        <taxon>Agaricomycetidae</taxon>
        <taxon>Boletales</taxon>
        <taxon>Sclerodermatineae</taxon>
        <taxon>Pisolithaceae</taxon>
        <taxon>Pisolithus</taxon>
    </lineage>
</organism>
<feature type="region of interest" description="Disordered" evidence="3">
    <location>
        <begin position="509"/>
        <end position="583"/>
    </location>
</feature>
<keyword evidence="2" id="KW-0863">Zinc-finger</keyword>
<accession>A0A0C9YJ73</accession>
<dbReference type="Proteomes" id="UP000054018">
    <property type="component" value="Unassembled WGS sequence"/>
</dbReference>
<comment type="subcellular location">
    <subcellularLocation>
        <location evidence="1">Nucleus</location>
    </subcellularLocation>
</comment>
<dbReference type="PANTHER" id="PTHR46557">
    <property type="entry name" value="SERINE/THREONINE-PROTEIN PHOSPHATASE 1 REGULATORY SUBUNIT 10-RELATED"/>
    <property type="match status" value="1"/>
</dbReference>
<dbReference type="GO" id="GO:0008157">
    <property type="term" value="F:protein phosphatase 1 binding"/>
    <property type="evidence" value="ECO:0007669"/>
    <property type="project" value="TreeGrafter"/>
</dbReference>
<dbReference type="PROSITE" id="PS50103">
    <property type="entry name" value="ZF_C3H1"/>
    <property type="match status" value="1"/>
</dbReference>
<evidence type="ECO:0000313" key="7">
    <source>
        <dbReference type="EMBL" id="KIK16751.1"/>
    </source>
</evidence>
<dbReference type="GO" id="GO:0008270">
    <property type="term" value="F:zinc ion binding"/>
    <property type="evidence" value="ECO:0007669"/>
    <property type="project" value="UniProtKB-KW"/>
</dbReference>
<dbReference type="InterPro" id="IPR017923">
    <property type="entry name" value="TFIIS_N"/>
</dbReference>
<feature type="transmembrane region" description="Helical" evidence="4">
    <location>
        <begin position="21"/>
        <end position="41"/>
    </location>
</feature>
<proteinExistence type="predicted"/>
<evidence type="ECO:0000256" key="4">
    <source>
        <dbReference type="SAM" id="Phobius"/>
    </source>
</evidence>
<protein>
    <submittedName>
        <fullName evidence="7">Unplaced genomic scaffold scaffold_164, whole genome shotgun sequence</fullName>
    </submittedName>
</protein>
<dbReference type="SMART" id="SM00356">
    <property type="entry name" value="ZnF_C3H1"/>
    <property type="match status" value="1"/>
</dbReference>
<keyword evidence="2" id="KW-0862">Zinc</keyword>
<feature type="region of interest" description="Disordered" evidence="3">
    <location>
        <begin position="832"/>
        <end position="879"/>
    </location>
</feature>
<dbReference type="PROSITE" id="PS51319">
    <property type="entry name" value="TFIIS_N"/>
    <property type="match status" value="1"/>
</dbReference>
<feature type="region of interest" description="Disordered" evidence="3">
    <location>
        <begin position="799"/>
        <end position="819"/>
    </location>
</feature>
<evidence type="ECO:0000256" key="2">
    <source>
        <dbReference type="PROSITE-ProRule" id="PRU00723"/>
    </source>
</evidence>
<feature type="domain" description="TFIIS N-terminal" evidence="6">
    <location>
        <begin position="369"/>
        <end position="447"/>
    </location>
</feature>
<feature type="compositionally biased region" description="Low complexity" evidence="3">
    <location>
        <begin position="163"/>
        <end position="185"/>
    </location>
</feature>
<evidence type="ECO:0000259" key="6">
    <source>
        <dbReference type="PROSITE" id="PS51319"/>
    </source>
</evidence>
<gene>
    <name evidence="7" type="ORF">PISMIDRAFT_30853</name>
</gene>
<keyword evidence="4" id="KW-0812">Transmembrane</keyword>
<feature type="compositionally biased region" description="Low complexity" evidence="3">
    <location>
        <begin position="283"/>
        <end position="296"/>
    </location>
</feature>
<feature type="compositionally biased region" description="Polar residues" evidence="3">
    <location>
        <begin position="195"/>
        <end position="215"/>
    </location>
</feature>
<dbReference type="HOGENOM" id="CLU_016662_0_0_1"/>
<dbReference type="Gene3D" id="1.20.930.10">
    <property type="entry name" value="Conserved domain common to transcription factors TFIIS, elongin A, CRSP70"/>
    <property type="match status" value="1"/>
</dbReference>
<dbReference type="GO" id="GO:0072357">
    <property type="term" value="C:PTW/PP1 phosphatase complex"/>
    <property type="evidence" value="ECO:0007669"/>
    <property type="project" value="TreeGrafter"/>
</dbReference>
<dbReference type="GO" id="GO:0005634">
    <property type="term" value="C:nucleus"/>
    <property type="evidence" value="ECO:0007669"/>
    <property type="project" value="UniProtKB-SubCell"/>
</dbReference>
<feature type="compositionally biased region" description="Low complexity" evidence="3">
    <location>
        <begin position="258"/>
        <end position="267"/>
    </location>
</feature>
<evidence type="ECO:0000256" key="3">
    <source>
        <dbReference type="SAM" id="MobiDB-lite"/>
    </source>
</evidence>
<evidence type="ECO:0000313" key="8">
    <source>
        <dbReference type="Proteomes" id="UP000054018"/>
    </source>
</evidence>
<keyword evidence="2" id="KW-0479">Metal-binding</keyword>
<feature type="compositionally biased region" description="Basic and acidic residues" evidence="3">
    <location>
        <begin position="836"/>
        <end position="846"/>
    </location>
</feature>
<feature type="compositionally biased region" description="Low complexity" evidence="3">
    <location>
        <begin position="799"/>
        <end position="812"/>
    </location>
</feature>
<dbReference type="EMBL" id="KN833848">
    <property type="protein sequence ID" value="KIK16751.1"/>
    <property type="molecule type" value="Genomic_DNA"/>
</dbReference>
<dbReference type="InterPro" id="IPR000571">
    <property type="entry name" value="Znf_CCCH"/>
</dbReference>
<sequence length="917" mass="99020">MLCTDASPDVILKHDVRGRGGLGSIGILYFLFAFTLLADLFGHVCELTLPRDGGCRVDDDLESLDDLRVIQWYFGDHSGESVSEVAEFTHRVGRGGQLGPSTSSSISPPPQSYFPQSFPPFYVPSVPGPYNAMPYSGISWSTQPTPLPLTTYSTLNGATSASLSASQASTSQQQAPPPANSTQSQMMIDPVLTTMGGSESAQHFPQSSNHENVQRTQSQQPQSQQQQQQQTQYSYQQPTLSINPAYVLPSHFYSSQHQQSQVQTTLSPHVLHTPSTPQGGTHSSASAAASSSTANSEARRTKLSTDIRPLLLPNSFTGAGAVNSLVGQLDDYGSQDVDATLRFEILSKIRDNAGNHYFRAWLENPTAMDITREWLKAGLMAKSDNVLATTIMPLLQLVDRLPMTVDALKVSKLGKIIVKLVKDPPGEAIKDLAANIERRWRQLVEVATKQVENNSTEDAKVKKRKLNEPPAARAPPPTKKATLSSTSAPVAKATVVKKEIKPVIPAVKDSRSDSSFFSAPKPKPKLPSFKKAPAPVKKEPDPNVAQPSSIDPFQEALKSMGKGRKESPAAPTPPSAASTPSANFATTTIVGKMKRKTVTWAPDGQLESIRLIERAVYDDDPVDGVHTAHSLRDLDRGEGAALHAHLFEELIDWMDPIPIDIPIDIEVAQRGQQSSEKSVQEEREQTALGALYMNAAQIPDSPGEPSITIPEEEVDAGVKLMTVGPESDHIFWSEVPSVQQVSVADLVRQLASGAVDQVMGLHSANGSTAMPLGFDPSILTAIPPEQMQQLMQQAQALFGSPSQGQPGAQPAPNFSGVDQSWNVSAASSNTYGSDFGQHEYSDDTNHTNRGRGRGRGRGGGSRGGRGRGGDDGSYRSSKRKPCSFFAEGRRALIYLASILLRSCKYGDQCDFSHEPIY</sequence>
<reference evidence="7 8" key="1">
    <citation type="submission" date="2014-04" db="EMBL/GenBank/DDBJ databases">
        <authorList>
            <consortium name="DOE Joint Genome Institute"/>
            <person name="Kuo A."/>
            <person name="Kohler A."/>
            <person name="Costa M.D."/>
            <person name="Nagy L.G."/>
            <person name="Floudas D."/>
            <person name="Copeland A."/>
            <person name="Barry K.W."/>
            <person name="Cichocki N."/>
            <person name="Veneault-Fourrey C."/>
            <person name="LaButti K."/>
            <person name="Lindquist E.A."/>
            <person name="Lipzen A."/>
            <person name="Lundell T."/>
            <person name="Morin E."/>
            <person name="Murat C."/>
            <person name="Sun H."/>
            <person name="Tunlid A."/>
            <person name="Henrissat B."/>
            <person name="Grigoriev I.V."/>
            <person name="Hibbett D.S."/>
            <person name="Martin F."/>
            <person name="Nordberg H.P."/>
            <person name="Cantor M.N."/>
            <person name="Hua S.X."/>
        </authorList>
    </citation>
    <scope>NUCLEOTIDE SEQUENCE [LARGE SCALE GENOMIC DNA]</scope>
    <source>
        <strain evidence="7 8">441</strain>
    </source>
</reference>
<dbReference type="InterPro" id="IPR035441">
    <property type="entry name" value="TFIIS/LEDGF_dom_sf"/>
</dbReference>
<keyword evidence="4" id="KW-0472">Membrane</keyword>
<dbReference type="OrthoDB" id="6159439at2759"/>
<feature type="domain" description="C3H1-type" evidence="5">
    <location>
        <begin position="876"/>
        <end position="916"/>
    </location>
</feature>
<feature type="compositionally biased region" description="Polar residues" evidence="3">
    <location>
        <begin position="273"/>
        <end position="282"/>
    </location>
</feature>
<feature type="compositionally biased region" description="Low complexity" evidence="3">
    <location>
        <begin position="513"/>
        <end position="535"/>
    </location>
</feature>
<dbReference type="SUPFAM" id="SSF47676">
    <property type="entry name" value="Conserved domain common to transcription factors TFIIS, elongin A, CRSP70"/>
    <property type="match status" value="1"/>
</dbReference>
<feature type="region of interest" description="Disordered" evidence="3">
    <location>
        <begin position="258"/>
        <end position="301"/>
    </location>
</feature>
<evidence type="ECO:0000259" key="5">
    <source>
        <dbReference type="PROSITE" id="PS50103"/>
    </source>
</evidence>